<dbReference type="InterPro" id="IPR051704">
    <property type="entry name" value="FAD_aromatic-hydroxylase"/>
</dbReference>
<feature type="region of interest" description="Disordered" evidence="1">
    <location>
        <begin position="69"/>
        <end position="94"/>
    </location>
</feature>
<gene>
    <name evidence="2" type="ORF">GCM10009416_14530</name>
</gene>
<evidence type="ECO:0008006" key="4">
    <source>
        <dbReference type="Google" id="ProtNLM"/>
    </source>
</evidence>
<evidence type="ECO:0000313" key="3">
    <source>
        <dbReference type="Proteomes" id="UP001501588"/>
    </source>
</evidence>
<organism evidence="2 3">
    <name type="scientific">Craurococcus roseus</name>
    <dbReference type="NCBI Taxonomy" id="77585"/>
    <lineage>
        <taxon>Bacteria</taxon>
        <taxon>Pseudomonadati</taxon>
        <taxon>Pseudomonadota</taxon>
        <taxon>Alphaproteobacteria</taxon>
        <taxon>Acetobacterales</taxon>
        <taxon>Acetobacteraceae</taxon>
        <taxon>Craurococcus</taxon>
    </lineage>
</organism>
<comment type="caution">
    <text evidence="2">The sequence shown here is derived from an EMBL/GenBank/DDBJ whole genome shotgun (WGS) entry which is preliminary data.</text>
</comment>
<feature type="compositionally biased region" description="Basic and acidic residues" evidence="1">
    <location>
        <begin position="70"/>
        <end position="81"/>
    </location>
</feature>
<dbReference type="InterPro" id="IPR036188">
    <property type="entry name" value="FAD/NAD-bd_sf"/>
</dbReference>
<name>A0ABN1EXF8_9PROT</name>
<protein>
    <recommendedName>
        <fullName evidence="4">FAD-binding domain-containing protein</fullName>
    </recommendedName>
</protein>
<evidence type="ECO:0000313" key="2">
    <source>
        <dbReference type="EMBL" id="GAA0577022.1"/>
    </source>
</evidence>
<dbReference type="PANTHER" id="PTHR46865">
    <property type="entry name" value="OXIDOREDUCTASE-RELATED"/>
    <property type="match status" value="1"/>
</dbReference>
<dbReference type="SUPFAM" id="SSF51905">
    <property type="entry name" value="FAD/NAD(P)-binding domain"/>
    <property type="match status" value="1"/>
</dbReference>
<evidence type="ECO:0000256" key="1">
    <source>
        <dbReference type="SAM" id="MobiDB-lite"/>
    </source>
</evidence>
<keyword evidence="3" id="KW-1185">Reference proteome</keyword>
<reference evidence="3" key="1">
    <citation type="journal article" date="2019" name="Int. J. Syst. Evol. Microbiol.">
        <title>The Global Catalogue of Microorganisms (GCM) 10K type strain sequencing project: providing services to taxonomists for standard genome sequencing and annotation.</title>
        <authorList>
            <consortium name="The Broad Institute Genomics Platform"/>
            <consortium name="The Broad Institute Genome Sequencing Center for Infectious Disease"/>
            <person name="Wu L."/>
            <person name="Ma J."/>
        </authorList>
    </citation>
    <scope>NUCLEOTIDE SEQUENCE [LARGE SCALE GENOMIC DNA]</scope>
    <source>
        <strain evidence="3">JCM 9933</strain>
    </source>
</reference>
<dbReference type="Gene3D" id="3.30.9.10">
    <property type="entry name" value="D-Amino Acid Oxidase, subunit A, domain 2"/>
    <property type="match status" value="1"/>
</dbReference>
<proteinExistence type="predicted"/>
<dbReference type="Proteomes" id="UP001501588">
    <property type="component" value="Unassembled WGS sequence"/>
</dbReference>
<dbReference type="Gene3D" id="3.50.50.60">
    <property type="entry name" value="FAD/NAD(P)-binding domain"/>
    <property type="match status" value="1"/>
</dbReference>
<accession>A0ABN1EXF8</accession>
<dbReference type="PANTHER" id="PTHR46865:SF8">
    <property type="entry name" value="POSSIBLE OXIDOREDUCTASE"/>
    <property type="match status" value="1"/>
</dbReference>
<dbReference type="EMBL" id="BAAAFZ010000014">
    <property type="protein sequence ID" value="GAA0577022.1"/>
    <property type="molecule type" value="Genomic_DNA"/>
</dbReference>
<sequence>MLISGAGIAGLSLALLLRQRGMTPVVVERSPGLRDGGYVLGLADPGPDAAERMGVADALRAARHVPRRLVHVDKDGRRRSPEACADPAPPPPLG</sequence>
<dbReference type="Pfam" id="PF13450">
    <property type="entry name" value="NAD_binding_8"/>
    <property type="match status" value="1"/>
</dbReference>